<dbReference type="Pfam" id="PF00753">
    <property type="entry name" value="Lactamase_B"/>
    <property type="match status" value="1"/>
</dbReference>
<dbReference type="InterPro" id="IPR050662">
    <property type="entry name" value="Sec-metab_biosynth-thioest"/>
</dbReference>
<dbReference type="PANTHER" id="PTHR23131">
    <property type="entry name" value="ENDORIBONUCLEASE LACTB2"/>
    <property type="match status" value="1"/>
</dbReference>
<dbReference type="PANTHER" id="PTHR23131:SF4">
    <property type="entry name" value="METALLO-BETA-LACTAMASE SUPERFAMILY POTEIN"/>
    <property type="match status" value="1"/>
</dbReference>
<gene>
    <name evidence="2" type="ORF">MGWOODY_Clf2523</name>
</gene>
<evidence type="ECO:0000259" key="1">
    <source>
        <dbReference type="SMART" id="SM00849"/>
    </source>
</evidence>
<dbReference type="EMBL" id="FAXA01000429">
    <property type="protein sequence ID" value="CUV03486.1"/>
    <property type="molecule type" value="Genomic_DNA"/>
</dbReference>
<dbReference type="SUPFAM" id="SSF56281">
    <property type="entry name" value="Metallo-hydrolase/oxidoreductase"/>
    <property type="match status" value="1"/>
</dbReference>
<dbReference type="Gene3D" id="3.60.15.10">
    <property type="entry name" value="Ribonuclease Z/Hydroxyacylglutathione hydrolase-like"/>
    <property type="match status" value="1"/>
</dbReference>
<feature type="domain" description="Metallo-beta-lactamase" evidence="1">
    <location>
        <begin position="44"/>
        <end position="259"/>
    </location>
</feature>
<name>A0A160VB74_9ZZZZ</name>
<dbReference type="InterPro" id="IPR036866">
    <property type="entry name" value="RibonucZ/Hydroxyglut_hydro"/>
</dbReference>
<accession>A0A160VB74</accession>
<evidence type="ECO:0000313" key="2">
    <source>
        <dbReference type="EMBL" id="CUV03486.1"/>
    </source>
</evidence>
<dbReference type="AlphaFoldDB" id="A0A160VB74"/>
<organism evidence="2">
    <name type="scientific">hydrothermal vent metagenome</name>
    <dbReference type="NCBI Taxonomy" id="652676"/>
    <lineage>
        <taxon>unclassified sequences</taxon>
        <taxon>metagenomes</taxon>
        <taxon>ecological metagenomes</taxon>
    </lineage>
</organism>
<protein>
    <recommendedName>
        <fullName evidence="1">Metallo-beta-lactamase domain-containing protein</fullName>
    </recommendedName>
</protein>
<proteinExistence type="predicted"/>
<reference evidence="2" key="1">
    <citation type="submission" date="2015-10" db="EMBL/GenBank/DDBJ databases">
        <authorList>
            <person name="Gilbert D.G."/>
        </authorList>
    </citation>
    <scope>NUCLEOTIDE SEQUENCE</scope>
</reference>
<sequence>MLETEILKRGDDSGNGTLIKYTSATGAVIKAIGVPLSWKSTLGPTWCYVIEGDDLTLVDPGCYGSLSYLEQGLEALGRSLTDVARIVVSHGHMDHDGSCPPVIRKSGAELWAHEMYGFMLQADRGDVERGWRREVQGFEAFEHSETMTRAMEHRELNHDLVLDHPVTDNLQAGGLTFYHTPGHSPDELCIKFDQVLFSGDHILPLITPHPSVAMSYNSFQAKLPSAYRGENEIYGLKALLTSLKRMAELDGNLTVLPAHRAFFRGKFNPIGVWRATEILEHHRNRCHELTDVMKSGPKELVAITREYFSDRELEEQNFFLAFTEVMAHIELMQEAGDISTQGNVASRNAWSNGLGPNILISWDGTDNFSGLIDGL</sequence>
<dbReference type="SMART" id="SM00849">
    <property type="entry name" value="Lactamase_B"/>
    <property type="match status" value="1"/>
</dbReference>
<dbReference type="InterPro" id="IPR001279">
    <property type="entry name" value="Metallo-B-lactamas"/>
</dbReference>